<comment type="caution">
    <text evidence="1">The sequence shown here is derived from an EMBL/GenBank/DDBJ whole genome shotgun (WGS) entry which is preliminary data.</text>
</comment>
<name>A0AA88YU15_PINIB</name>
<proteinExistence type="predicted"/>
<organism evidence="1 2">
    <name type="scientific">Pinctada imbricata</name>
    <name type="common">Atlantic pearl-oyster</name>
    <name type="synonym">Pinctada martensii</name>
    <dbReference type="NCBI Taxonomy" id="66713"/>
    <lineage>
        <taxon>Eukaryota</taxon>
        <taxon>Metazoa</taxon>
        <taxon>Spiralia</taxon>
        <taxon>Lophotrochozoa</taxon>
        <taxon>Mollusca</taxon>
        <taxon>Bivalvia</taxon>
        <taxon>Autobranchia</taxon>
        <taxon>Pteriomorphia</taxon>
        <taxon>Pterioida</taxon>
        <taxon>Pterioidea</taxon>
        <taxon>Pteriidae</taxon>
        <taxon>Pinctada</taxon>
    </lineage>
</organism>
<protein>
    <submittedName>
        <fullName evidence="1">Uncharacterized protein</fullName>
    </submittedName>
</protein>
<reference evidence="1" key="1">
    <citation type="submission" date="2019-08" db="EMBL/GenBank/DDBJ databases">
        <title>The improved chromosome-level genome for the pearl oyster Pinctada fucata martensii using PacBio sequencing and Hi-C.</title>
        <authorList>
            <person name="Zheng Z."/>
        </authorList>
    </citation>
    <scope>NUCLEOTIDE SEQUENCE</scope>
    <source>
        <strain evidence="1">ZZ-2019</strain>
        <tissue evidence="1">Adductor muscle</tissue>
    </source>
</reference>
<keyword evidence="2" id="KW-1185">Reference proteome</keyword>
<dbReference type="AlphaFoldDB" id="A0AA88YU15"/>
<gene>
    <name evidence="1" type="ORF">FSP39_015199</name>
</gene>
<evidence type="ECO:0000313" key="2">
    <source>
        <dbReference type="Proteomes" id="UP001186944"/>
    </source>
</evidence>
<sequence>MDMTTDVRMYRLHVSLKTLDRQSDNYMIILKIWKNIGINNTWFLLSARPGKVQPEMVNVKSTVVRGYPDVRFLAKGRESWIQEAWHVGLKGQRVLIVSEIKDYKGLGEERHTESCDEEFSINTHLSKEVLGQHGIQLLMERDNSFFAPGVVGIIIIRTKIIFTYLEVTPEHFLKIMEKGEIDSTEAIIFYTRPFDYLNATDRQEIYEHMFWFGFIQSSYRMKKLTALSQ</sequence>
<dbReference type="Proteomes" id="UP001186944">
    <property type="component" value="Unassembled WGS sequence"/>
</dbReference>
<evidence type="ECO:0000313" key="1">
    <source>
        <dbReference type="EMBL" id="KAK3107466.1"/>
    </source>
</evidence>
<accession>A0AA88YU15</accession>
<dbReference type="EMBL" id="VSWD01000002">
    <property type="protein sequence ID" value="KAK3107466.1"/>
    <property type="molecule type" value="Genomic_DNA"/>
</dbReference>